<dbReference type="Proteomes" id="UP000326711">
    <property type="component" value="Chromosome"/>
</dbReference>
<dbReference type="AlphaFoldDB" id="A0A5J6Z8T6"/>
<protein>
    <submittedName>
        <fullName evidence="3">Uncharacterized protein</fullName>
    </submittedName>
</protein>
<proteinExistence type="predicted"/>
<keyword evidence="4" id="KW-1185">Reference proteome</keyword>
<evidence type="ECO:0000256" key="2">
    <source>
        <dbReference type="SAM" id="Phobius"/>
    </source>
</evidence>
<sequence>MDENTMPNQAKSAVNKEKISKENATPLKVASVALLAAFYYAPKDFMAPGARRIFVQVIGCAASFGLFVLEAAKGAEVKQQTPNQNAFQQAESPELESDQLEVGQEADQQGAVAKEAVAKEAVDQGASEQGSTSDSGVAAENNPVKRGLIGAGVLVGVIALFGASAWATVSFDRWAVRKLSKHGMKYPNSAWGAVNFVAGTAALVFDD</sequence>
<keyword evidence="2" id="KW-0472">Membrane</keyword>
<feature type="compositionally biased region" description="Polar residues" evidence="1">
    <location>
        <begin position="79"/>
        <end position="91"/>
    </location>
</feature>
<evidence type="ECO:0000256" key="1">
    <source>
        <dbReference type="SAM" id="MobiDB-lite"/>
    </source>
</evidence>
<feature type="transmembrane region" description="Helical" evidence="2">
    <location>
        <begin position="148"/>
        <end position="169"/>
    </location>
</feature>
<dbReference type="EMBL" id="CP045032">
    <property type="protein sequence ID" value="QFQ03376.1"/>
    <property type="molecule type" value="Genomic_DNA"/>
</dbReference>
<evidence type="ECO:0000313" key="4">
    <source>
        <dbReference type="Proteomes" id="UP000326711"/>
    </source>
</evidence>
<gene>
    <name evidence="3" type="ORF">CUROG_10220</name>
</gene>
<dbReference type="RefSeq" id="WP_236640550.1">
    <property type="nucleotide sequence ID" value="NZ_CP045032.1"/>
</dbReference>
<accession>A0A5J6Z8T6</accession>
<keyword evidence="2" id="KW-0812">Transmembrane</keyword>
<dbReference type="KEGG" id="cuo:CUROG_10220"/>
<feature type="region of interest" description="Disordered" evidence="1">
    <location>
        <begin position="79"/>
        <end position="106"/>
    </location>
</feature>
<evidence type="ECO:0000313" key="3">
    <source>
        <dbReference type="EMBL" id="QFQ03376.1"/>
    </source>
</evidence>
<organism evidence="3 4">
    <name type="scientific">Corynebacterium urogenitale</name>
    <dbReference type="NCBI Taxonomy" id="2487892"/>
    <lineage>
        <taxon>Bacteria</taxon>
        <taxon>Bacillati</taxon>
        <taxon>Actinomycetota</taxon>
        <taxon>Actinomycetes</taxon>
        <taxon>Mycobacteriales</taxon>
        <taxon>Corynebacteriaceae</taxon>
        <taxon>Corynebacterium</taxon>
    </lineage>
</organism>
<name>A0A5J6Z8T6_9CORY</name>
<keyword evidence="2" id="KW-1133">Transmembrane helix</keyword>
<reference evidence="4" key="1">
    <citation type="submission" date="2019-10" db="EMBL/GenBank/DDBJ databases">
        <title>Complete genome sequence of Corynebacterium urogenitalis DSM 108747, isolated from the genital tract of a cow.</title>
        <authorList>
            <person name="Ruckert C."/>
            <person name="Ballas P."/>
            <person name="Wagener K."/>
            <person name="Drillich M."/>
            <person name="Kaempfer P."/>
            <person name="Busse H.-J."/>
            <person name="Ehling-Schulz M."/>
        </authorList>
    </citation>
    <scope>NUCLEOTIDE SEQUENCE [LARGE SCALE GENOMIC DNA]</scope>
    <source>
        <strain evidence="4">LMM 1652</strain>
    </source>
</reference>